<reference evidence="1" key="1">
    <citation type="submission" date="2022-08" db="EMBL/GenBank/DDBJ databases">
        <title>Genome Sequence of Lecanicillium fungicola.</title>
        <authorList>
            <person name="Buettner E."/>
        </authorList>
    </citation>
    <scope>NUCLEOTIDE SEQUENCE</scope>
    <source>
        <strain evidence="1">Babe33</strain>
    </source>
</reference>
<proteinExistence type="predicted"/>
<organism evidence="1 2">
    <name type="scientific">Zarea fungicola</name>
    <dbReference type="NCBI Taxonomy" id="93591"/>
    <lineage>
        <taxon>Eukaryota</taxon>
        <taxon>Fungi</taxon>
        <taxon>Dikarya</taxon>
        <taxon>Ascomycota</taxon>
        <taxon>Pezizomycotina</taxon>
        <taxon>Sordariomycetes</taxon>
        <taxon>Hypocreomycetidae</taxon>
        <taxon>Hypocreales</taxon>
        <taxon>Cordycipitaceae</taxon>
        <taxon>Zarea</taxon>
    </lineage>
</organism>
<evidence type="ECO:0000313" key="1">
    <source>
        <dbReference type="EMBL" id="KAJ2974401.1"/>
    </source>
</evidence>
<name>A0ACC1N6B7_9HYPO</name>
<dbReference type="Proteomes" id="UP001143910">
    <property type="component" value="Unassembled WGS sequence"/>
</dbReference>
<dbReference type="EMBL" id="JANJQO010000833">
    <property type="protein sequence ID" value="KAJ2974401.1"/>
    <property type="molecule type" value="Genomic_DNA"/>
</dbReference>
<keyword evidence="2" id="KW-1185">Reference proteome</keyword>
<evidence type="ECO:0000313" key="2">
    <source>
        <dbReference type="Proteomes" id="UP001143910"/>
    </source>
</evidence>
<comment type="caution">
    <text evidence="1">The sequence shown here is derived from an EMBL/GenBank/DDBJ whole genome shotgun (WGS) entry which is preliminary data.</text>
</comment>
<protein>
    <submittedName>
        <fullName evidence="1">Uncharacterized protein</fullName>
    </submittedName>
</protein>
<accession>A0ACC1N6B7</accession>
<gene>
    <name evidence="1" type="ORF">NQ176_g6074</name>
</gene>
<sequence length="91" mass="10451">MTTPSTPTERATVVATITACEDMVEFYIERCQFELAYKKIEEALNLVETHLSDPLEVAFRLSTLKMYLSRIDVAKMIHESDKENREPGPEQ</sequence>